<proteinExistence type="predicted"/>
<protein>
    <submittedName>
        <fullName evidence="1">Uncharacterized protein</fullName>
    </submittedName>
</protein>
<gene>
    <name evidence="1" type="ORF">BS47DRAFT_952798</name>
</gene>
<dbReference type="Proteomes" id="UP000886523">
    <property type="component" value="Unassembled WGS sequence"/>
</dbReference>
<evidence type="ECO:0000313" key="1">
    <source>
        <dbReference type="EMBL" id="KAF9513589.1"/>
    </source>
</evidence>
<comment type="caution">
    <text evidence="1">The sequence shown here is derived from an EMBL/GenBank/DDBJ whole genome shotgun (WGS) entry which is preliminary data.</text>
</comment>
<name>A0A9P6AX18_9AGAM</name>
<dbReference type="AlphaFoldDB" id="A0A9P6AX18"/>
<dbReference type="EMBL" id="MU128970">
    <property type="protein sequence ID" value="KAF9513589.1"/>
    <property type="molecule type" value="Genomic_DNA"/>
</dbReference>
<sequence length="204" mass="23373">MRSFSSTYLGLIHLMPQSWLQLENGTAEASRFKRGRDFYVMNYVYVRDDSAESTSCHDQVADLKALQYCNMFVSSVAKLVGVNRQDSVNGRLTNRRGSVYIPKNHQKLRRRRSPFSQSQCPDPPTRVSCTVIQLCCLVSPYSSSRTPSHTMISLCLEVFGLFNTALILQQKNPIFHREHKRRMKLVGTYTTRGSRLVSFGFKAY</sequence>
<accession>A0A9P6AX18</accession>
<reference evidence="1" key="1">
    <citation type="journal article" date="2020" name="Nat. Commun.">
        <title>Large-scale genome sequencing of mycorrhizal fungi provides insights into the early evolution of symbiotic traits.</title>
        <authorList>
            <person name="Miyauchi S."/>
            <person name="Kiss E."/>
            <person name="Kuo A."/>
            <person name="Drula E."/>
            <person name="Kohler A."/>
            <person name="Sanchez-Garcia M."/>
            <person name="Morin E."/>
            <person name="Andreopoulos B."/>
            <person name="Barry K.W."/>
            <person name="Bonito G."/>
            <person name="Buee M."/>
            <person name="Carver A."/>
            <person name="Chen C."/>
            <person name="Cichocki N."/>
            <person name="Clum A."/>
            <person name="Culley D."/>
            <person name="Crous P.W."/>
            <person name="Fauchery L."/>
            <person name="Girlanda M."/>
            <person name="Hayes R.D."/>
            <person name="Keri Z."/>
            <person name="LaButti K."/>
            <person name="Lipzen A."/>
            <person name="Lombard V."/>
            <person name="Magnuson J."/>
            <person name="Maillard F."/>
            <person name="Murat C."/>
            <person name="Nolan M."/>
            <person name="Ohm R.A."/>
            <person name="Pangilinan J."/>
            <person name="Pereira M.F."/>
            <person name="Perotto S."/>
            <person name="Peter M."/>
            <person name="Pfister S."/>
            <person name="Riley R."/>
            <person name="Sitrit Y."/>
            <person name="Stielow J.B."/>
            <person name="Szollosi G."/>
            <person name="Zifcakova L."/>
            <person name="Stursova M."/>
            <person name="Spatafora J.W."/>
            <person name="Tedersoo L."/>
            <person name="Vaario L.M."/>
            <person name="Yamada A."/>
            <person name="Yan M."/>
            <person name="Wang P."/>
            <person name="Xu J."/>
            <person name="Bruns T."/>
            <person name="Baldrian P."/>
            <person name="Vilgalys R."/>
            <person name="Dunand C."/>
            <person name="Henrissat B."/>
            <person name="Grigoriev I.V."/>
            <person name="Hibbett D."/>
            <person name="Nagy L.G."/>
            <person name="Martin F.M."/>
        </authorList>
    </citation>
    <scope>NUCLEOTIDE SEQUENCE</scope>
    <source>
        <strain evidence="1">UP504</strain>
    </source>
</reference>
<keyword evidence="2" id="KW-1185">Reference proteome</keyword>
<evidence type="ECO:0000313" key="2">
    <source>
        <dbReference type="Proteomes" id="UP000886523"/>
    </source>
</evidence>
<organism evidence="1 2">
    <name type="scientific">Hydnum rufescens UP504</name>
    <dbReference type="NCBI Taxonomy" id="1448309"/>
    <lineage>
        <taxon>Eukaryota</taxon>
        <taxon>Fungi</taxon>
        <taxon>Dikarya</taxon>
        <taxon>Basidiomycota</taxon>
        <taxon>Agaricomycotina</taxon>
        <taxon>Agaricomycetes</taxon>
        <taxon>Cantharellales</taxon>
        <taxon>Hydnaceae</taxon>
        <taxon>Hydnum</taxon>
    </lineage>
</organism>